<organism evidence="2 3">
    <name type="scientific">Hymenobacter nitidus</name>
    <dbReference type="NCBI Taxonomy" id="2880929"/>
    <lineage>
        <taxon>Bacteria</taxon>
        <taxon>Pseudomonadati</taxon>
        <taxon>Bacteroidota</taxon>
        <taxon>Cytophagia</taxon>
        <taxon>Cytophagales</taxon>
        <taxon>Hymenobacteraceae</taxon>
        <taxon>Hymenobacter</taxon>
    </lineage>
</organism>
<dbReference type="EMBL" id="JAJADQ010000012">
    <property type="protein sequence ID" value="MCB2379820.1"/>
    <property type="molecule type" value="Genomic_DNA"/>
</dbReference>
<keyword evidence="3" id="KW-1185">Reference proteome</keyword>
<keyword evidence="1" id="KW-1133">Transmembrane helix</keyword>
<sequence>MIVLLYQLFGILSGIIEAVLYSRRGAEAFTRNEHAEMVLQRIVVASLPLAGVLLYKWSGSMLYVGFELVPAALLFPLFHDEAYNFTRLWITYKWGKDGHEYADWAAWDLAWTEYQYGYQSPTTTARNDFNGKQRTWMAAVALVLWGVGAWLIL</sequence>
<proteinExistence type="predicted"/>
<accession>A0ABS8AKP8</accession>
<evidence type="ECO:0000256" key="1">
    <source>
        <dbReference type="SAM" id="Phobius"/>
    </source>
</evidence>
<evidence type="ECO:0000313" key="3">
    <source>
        <dbReference type="Proteomes" id="UP001165297"/>
    </source>
</evidence>
<keyword evidence="1" id="KW-0812">Transmembrane</keyword>
<comment type="caution">
    <text evidence="2">The sequence shown here is derived from an EMBL/GenBank/DDBJ whole genome shotgun (WGS) entry which is preliminary data.</text>
</comment>
<gene>
    <name evidence="2" type="ORF">LGH70_19645</name>
</gene>
<keyword evidence="1" id="KW-0472">Membrane</keyword>
<reference evidence="2" key="1">
    <citation type="submission" date="2021-10" db="EMBL/GenBank/DDBJ databases">
        <authorList>
            <person name="Dean J.D."/>
            <person name="Kim M.K."/>
            <person name="Newey C.N."/>
            <person name="Stoker T.S."/>
            <person name="Thompson D.W."/>
            <person name="Grose J.H."/>
        </authorList>
    </citation>
    <scope>NUCLEOTIDE SEQUENCE</scope>
    <source>
        <strain evidence="2">BT635</strain>
    </source>
</reference>
<feature type="transmembrane region" description="Helical" evidence="1">
    <location>
        <begin position="6"/>
        <end position="26"/>
    </location>
</feature>
<feature type="transmembrane region" description="Helical" evidence="1">
    <location>
        <begin position="135"/>
        <end position="152"/>
    </location>
</feature>
<name>A0ABS8AKP8_9BACT</name>
<protein>
    <submittedName>
        <fullName evidence="2">Uncharacterized protein</fullName>
    </submittedName>
</protein>
<dbReference type="Proteomes" id="UP001165297">
    <property type="component" value="Unassembled WGS sequence"/>
</dbReference>
<feature type="transmembrane region" description="Helical" evidence="1">
    <location>
        <begin position="38"/>
        <end position="55"/>
    </location>
</feature>
<evidence type="ECO:0000313" key="2">
    <source>
        <dbReference type="EMBL" id="MCB2379820.1"/>
    </source>
</evidence>
<dbReference type="RefSeq" id="WP_226189260.1">
    <property type="nucleotide sequence ID" value="NZ_JAJADQ010000012.1"/>
</dbReference>